<comment type="similarity">
    <text evidence="7 8">Belongs to the GAR1 family.</text>
</comment>
<keyword evidence="11" id="KW-1185">Reference proteome</keyword>
<comment type="subunit">
    <text evidence="8">Component of the small nucleolar ribonucleoprotein particles containing H/ACA-type snoRNAs (H/ACA snoRNPs).</text>
</comment>
<dbReference type="GeneID" id="15805570"/>
<feature type="compositionally biased region" description="Gly residues" evidence="9">
    <location>
        <begin position="1"/>
        <end position="10"/>
    </location>
</feature>
<accession>L0B1U0</accession>
<keyword evidence="4 8" id="KW-0694">RNA-binding</keyword>
<feature type="region of interest" description="Disordered" evidence="9">
    <location>
        <begin position="1"/>
        <end position="31"/>
    </location>
</feature>
<name>L0B1U0_THEEQ</name>
<dbReference type="Pfam" id="PF04410">
    <property type="entry name" value="Gar1"/>
    <property type="match status" value="1"/>
</dbReference>
<evidence type="ECO:0000256" key="8">
    <source>
        <dbReference type="RuleBase" id="RU364004"/>
    </source>
</evidence>
<comment type="function">
    <text evidence="8">Required for ribosome biogenesis. Part of a complex which catalyzes pseudouridylation of rRNA. This involves the isomerization of uridine such that the ribose is subsequently attached to C5, instead of the normal N1. Pseudouridine ("psi") residues may serve to stabilize the conformation of rRNAs.</text>
</comment>
<dbReference type="KEGG" id="beq:BEWA_006250"/>
<evidence type="ECO:0000313" key="11">
    <source>
        <dbReference type="Proteomes" id="UP000031512"/>
    </source>
</evidence>
<evidence type="ECO:0000256" key="5">
    <source>
        <dbReference type="ARBA" id="ARBA00023242"/>
    </source>
</evidence>
<proteinExistence type="inferred from homology"/>
<dbReference type="EMBL" id="CP001670">
    <property type="protein sequence ID" value="AFZ81216.1"/>
    <property type="molecule type" value="Genomic_DNA"/>
</dbReference>
<keyword evidence="5 8" id="KW-0539">Nucleus</keyword>
<dbReference type="eggNOG" id="KOG3262">
    <property type="taxonomic scope" value="Eukaryota"/>
</dbReference>
<dbReference type="STRING" id="1537102.L0B1U0"/>
<dbReference type="GO" id="GO:0034513">
    <property type="term" value="F:box H/ACA snoRNA binding"/>
    <property type="evidence" value="ECO:0007669"/>
    <property type="project" value="TreeGrafter"/>
</dbReference>
<sequence>MLDRGGFGGRGAKRGGKFNNRGRGGGQSQFLGEPDKIIEVGTVSHACEDELVIKCTLTEQVPYFNARIFLSNKQEIGKIDEIFGPLDDYYCSVKLSEGVKAKSFEENSKLYLDPVQTLPMARFLPGAAKQGADKTAKKKIPVNKGKQFTKGVGRGGFRLNRGNSKAIRGTMMRGRGTSF</sequence>
<keyword evidence="2 8" id="KW-0690">Ribosome biogenesis</keyword>
<organism evidence="10 11">
    <name type="scientific">Theileria equi strain WA</name>
    <dbReference type="NCBI Taxonomy" id="1537102"/>
    <lineage>
        <taxon>Eukaryota</taxon>
        <taxon>Sar</taxon>
        <taxon>Alveolata</taxon>
        <taxon>Apicomplexa</taxon>
        <taxon>Aconoidasida</taxon>
        <taxon>Piroplasmida</taxon>
        <taxon>Theileriidae</taxon>
        <taxon>Theileria</taxon>
    </lineage>
</organism>
<dbReference type="SUPFAM" id="SSF50447">
    <property type="entry name" value="Translation proteins"/>
    <property type="match status" value="1"/>
</dbReference>
<evidence type="ECO:0000256" key="9">
    <source>
        <dbReference type="SAM" id="MobiDB-lite"/>
    </source>
</evidence>
<dbReference type="GO" id="GO:0000454">
    <property type="term" value="P:snoRNA guided rRNA pseudouridine synthesis"/>
    <property type="evidence" value="ECO:0007669"/>
    <property type="project" value="TreeGrafter"/>
</dbReference>
<protein>
    <recommendedName>
        <fullName evidence="8">H/ACA ribonucleoprotein complex subunit</fullName>
    </recommendedName>
</protein>
<dbReference type="PANTHER" id="PTHR23237">
    <property type="entry name" value="NUCLEOLAR PROTEIN FAMILY A MEMBER 1 SNORNP PROTEIN GAR1"/>
    <property type="match status" value="1"/>
</dbReference>
<comment type="subcellular location">
    <subcellularLocation>
        <location evidence="1 8">Nucleus</location>
        <location evidence="1 8">Nucleolus</location>
    </subcellularLocation>
</comment>
<dbReference type="AlphaFoldDB" id="L0B1U0"/>
<dbReference type="RefSeq" id="XP_004830882.1">
    <property type="nucleotide sequence ID" value="XM_004830825.1"/>
</dbReference>
<evidence type="ECO:0000256" key="6">
    <source>
        <dbReference type="ARBA" id="ARBA00023274"/>
    </source>
</evidence>
<evidence type="ECO:0000256" key="2">
    <source>
        <dbReference type="ARBA" id="ARBA00022517"/>
    </source>
</evidence>
<evidence type="ECO:0000256" key="4">
    <source>
        <dbReference type="ARBA" id="ARBA00022884"/>
    </source>
</evidence>
<dbReference type="InterPro" id="IPR038664">
    <property type="entry name" value="Gar1/Naf1_Cbf5-bd_sf"/>
</dbReference>
<dbReference type="Gene3D" id="2.40.10.230">
    <property type="entry name" value="Probable tRNA pseudouridine synthase domain"/>
    <property type="match status" value="1"/>
</dbReference>
<dbReference type="InterPro" id="IPR009000">
    <property type="entry name" value="Transl_B-barrel_sf"/>
</dbReference>
<dbReference type="Proteomes" id="UP000031512">
    <property type="component" value="Chromosome 3"/>
</dbReference>
<evidence type="ECO:0000256" key="3">
    <source>
        <dbReference type="ARBA" id="ARBA00022552"/>
    </source>
</evidence>
<keyword evidence="6 8" id="KW-0687">Ribonucleoprotein</keyword>
<gene>
    <name evidence="10" type="ORF">BEWA_006250</name>
</gene>
<dbReference type="PANTHER" id="PTHR23237:SF6">
    <property type="entry name" value="H_ACA RIBONUCLEOPROTEIN COMPLEX SUBUNIT 1"/>
    <property type="match status" value="1"/>
</dbReference>
<evidence type="ECO:0000256" key="1">
    <source>
        <dbReference type="ARBA" id="ARBA00004604"/>
    </source>
</evidence>
<evidence type="ECO:0000313" key="10">
    <source>
        <dbReference type="EMBL" id="AFZ81216.1"/>
    </source>
</evidence>
<dbReference type="VEuPathDB" id="PiroplasmaDB:BEWA_006250"/>
<dbReference type="InterPro" id="IPR007504">
    <property type="entry name" value="H/ACA_rnp_Gar1/Naf1"/>
</dbReference>
<dbReference type="FunFam" id="2.40.10.230:FF:000001">
    <property type="entry name" value="H/ACA ribonucleoprotein complex subunit"/>
    <property type="match status" value="1"/>
</dbReference>
<keyword evidence="3 8" id="KW-0698">rRNA processing</keyword>
<reference evidence="10 11" key="1">
    <citation type="journal article" date="2012" name="BMC Genomics">
        <title>Comparative genomic analysis and phylogenetic position of Theileria equi.</title>
        <authorList>
            <person name="Kappmeyer L.S."/>
            <person name="Thiagarajan M."/>
            <person name="Herndon D.R."/>
            <person name="Ramsay J.D."/>
            <person name="Caler E."/>
            <person name="Djikeng A."/>
            <person name="Gillespie J.J."/>
            <person name="Lau A.O."/>
            <person name="Roalson E.H."/>
            <person name="Silva J.C."/>
            <person name="Silva M.G."/>
            <person name="Suarez C.E."/>
            <person name="Ueti M.W."/>
            <person name="Nene V.M."/>
            <person name="Mealey R.H."/>
            <person name="Knowles D.P."/>
            <person name="Brayton K.A."/>
        </authorList>
    </citation>
    <scope>NUCLEOTIDE SEQUENCE [LARGE SCALE GENOMIC DNA]</scope>
    <source>
        <strain evidence="10 11">WA</strain>
    </source>
</reference>
<dbReference type="OrthoDB" id="2187159at2759"/>
<dbReference type="GO" id="GO:0031429">
    <property type="term" value="C:box H/ACA snoRNP complex"/>
    <property type="evidence" value="ECO:0007669"/>
    <property type="project" value="TreeGrafter"/>
</dbReference>
<evidence type="ECO:0000256" key="7">
    <source>
        <dbReference type="ARBA" id="ARBA00038293"/>
    </source>
</evidence>